<evidence type="ECO:0000313" key="3">
    <source>
        <dbReference type="Proteomes" id="UP000558997"/>
    </source>
</evidence>
<comment type="caution">
    <text evidence="2">The sequence shown here is derived from an EMBL/GenBank/DDBJ whole genome shotgun (WGS) entry which is preliminary data.</text>
</comment>
<feature type="transmembrane region" description="Helical" evidence="1">
    <location>
        <begin position="53"/>
        <end position="79"/>
    </location>
</feature>
<dbReference type="Proteomes" id="UP000558997">
    <property type="component" value="Unassembled WGS sequence"/>
</dbReference>
<evidence type="ECO:0000313" key="2">
    <source>
        <dbReference type="EMBL" id="MBB5980354.1"/>
    </source>
</evidence>
<evidence type="ECO:0000256" key="1">
    <source>
        <dbReference type="SAM" id="Phobius"/>
    </source>
</evidence>
<keyword evidence="3" id="KW-1185">Reference proteome</keyword>
<dbReference type="AlphaFoldDB" id="A0A841DMK1"/>
<gene>
    <name evidence="2" type="ORF">HDA44_003695</name>
</gene>
<protein>
    <submittedName>
        <fullName evidence="2">Uncharacterized protein</fullName>
    </submittedName>
</protein>
<keyword evidence="1" id="KW-1133">Transmembrane helix</keyword>
<accession>A0A841DMK1</accession>
<proteinExistence type="predicted"/>
<organism evidence="2 3">
    <name type="scientific">Kribbella solani</name>
    <dbReference type="NCBI Taxonomy" id="236067"/>
    <lineage>
        <taxon>Bacteria</taxon>
        <taxon>Bacillati</taxon>
        <taxon>Actinomycetota</taxon>
        <taxon>Actinomycetes</taxon>
        <taxon>Propionibacteriales</taxon>
        <taxon>Kribbellaceae</taxon>
        <taxon>Kribbella</taxon>
    </lineage>
</organism>
<name>A0A841DMK1_9ACTN</name>
<dbReference type="RefSeq" id="WP_238352484.1">
    <property type="nucleotide sequence ID" value="NZ_BAAAVN010000007.1"/>
</dbReference>
<dbReference type="EMBL" id="JACHNF010000001">
    <property type="protein sequence ID" value="MBB5980354.1"/>
    <property type="molecule type" value="Genomic_DNA"/>
</dbReference>
<keyword evidence="1" id="KW-0812">Transmembrane</keyword>
<keyword evidence="1" id="KW-0472">Membrane</keyword>
<sequence length="174" mass="19011">MSLLLVILVACRAACRWRVECFFVASSAAQGHVIPGQFEESYAYLDVLVIPTWISVVGVVMTVLSPLLALGGVMLGAYLTRKSDRELDTWRHREETMRMVRWAVEQILEGEDAGTDAGVVTLRSLMRSELLQPEDYDLVAALTAAVAIDRVGPAAYADIADTDIEVVEGDSDHG</sequence>
<reference evidence="2 3" key="1">
    <citation type="submission" date="2020-08" db="EMBL/GenBank/DDBJ databases">
        <title>Sequencing the genomes of 1000 actinobacteria strains.</title>
        <authorList>
            <person name="Klenk H.-P."/>
        </authorList>
    </citation>
    <scope>NUCLEOTIDE SEQUENCE [LARGE SCALE GENOMIC DNA]</scope>
    <source>
        <strain evidence="2 3">DSM 17294</strain>
    </source>
</reference>